<gene>
    <name evidence="9" type="ORF">PanWU01x14_329760</name>
</gene>
<dbReference type="Gene3D" id="3.30.730.10">
    <property type="entry name" value="AP2/ERF domain"/>
    <property type="match status" value="1"/>
</dbReference>
<evidence type="ECO:0000313" key="10">
    <source>
        <dbReference type="Proteomes" id="UP000237105"/>
    </source>
</evidence>
<evidence type="ECO:0000256" key="7">
    <source>
        <dbReference type="ARBA" id="ARBA00024343"/>
    </source>
</evidence>
<dbReference type="PANTHER" id="PTHR31985">
    <property type="entry name" value="ETHYLENE-RESPONSIVE TRANSCRIPTION FACTOR ERF042-RELATED"/>
    <property type="match status" value="1"/>
</dbReference>
<dbReference type="AlphaFoldDB" id="A0A2P5AIC8"/>
<feature type="domain" description="AP2/ERF" evidence="8">
    <location>
        <begin position="19"/>
        <end position="76"/>
    </location>
</feature>
<keyword evidence="3" id="KW-0238">DNA-binding</keyword>
<evidence type="ECO:0000256" key="5">
    <source>
        <dbReference type="ARBA" id="ARBA00023163"/>
    </source>
</evidence>
<sequence>MDLATTSIPKKIRRKTFRPYNGVRMRAWGKWVSEIRVPKSGERIWLGSYDAPEKAARAYDAAQYCIRGDLGRFNFPSDKRPVLPQGSMVSLSKKDIQGIAMNFASSDFDISASCSSLVSSAVSQVPLDNSMSPDILVSGLMDGAYEPVSVSFAPTSVKGATASPESLELDDFLMLDTEWIDELI</sequence>
<evidence type="ECO:0000256" key="2">
    <source>
        <dbReference type="ARBA" id="ARBA00023015"/>
    </source>
</evidence>
<protein>
    <submittedName>
        <fullName evidence="9">AP2/ERF domain containing protein</fullName>
    </submittedName>
</protein>
<comment type="caution">
    <text evidence="9">The sequence shown here is derived from an EMBL/GenBank/DDBJ whole genome shotgun (WGS) entry which is preliminary data.</text>
</comment>
<dbReference type="CDD" id="cd00018">
    <property type="entry name" value="AP2"/>
    <property type="match status" value="1"/>
</dbReference>
<keyword evidence="10" id="KW-1185">Reference proteome</keyword>
<dbReference type="Proteomes" id="UP000237105">
    <property type="component" value="Unassembled WGS sequence"/>
</dbReference>
<dbReference type="GO" id="GO:0003677">
    <property type="term" value="F:DNA binding"/>
    <property type="evidence" value="ECO:0007669"/>
    <property type="project" value="UniProtKB-KW"/>
</dbReference>
<reference evidence="10" key="1">
    <citation type="submission" date="2016-06" db="EMBL/GenBank/DDBJ databases">
        <title>Parallel loss of symbiosis genes in relatives of nitrogen-fixing non-legume Parasponia.</title>
        <authorList>
            <person name="Van Velzen R."/>
            <person name="Holmer R."/>
            <person name="Bu F."/>
            <person name="Rutten L."/>
            <person name="Van Zeijl A."/>
            <person name="Liu W."/>
            <person name="Santuari L."/>
            <person name="Cao Q."/>
            <person name="Sharma T."/>
            <person name="Shen D."/>
            <person name="Roswanjaya Y."/>
            <person name="Wardhani T."/>
            <person name="Kalhor M.S."/>
            <person name="Jansen J."/>
            <person name="Van den Hoogen J."/>
            <person name="Gungor B."/>
            <person name="Hartog M."/>
            <person name="Hontelez J."/>
            <person name="Verver J."/>
            <person name="Yang W.-C."/>
            <person name="Schijlen E."/>
            <person name="Repin R."/>
            <person name="Schilthuizen M."/>
            <person name="Schranz E."/>
            <person name="Heidstra R."/>
            <person name="Miyata K."/>
            <person name="Fedorova E."/>
            <person name="Kohlen W."/>
            <person name="Bisseling T."/>
            <person name="Smit S."/>
            <person name="Geurts R."/>
        </authorList>
    </citation>
    <scope>NUCLEOTIDE SEQUENCE [LARGE SCALE GENOMIC DNA]</scope>
    <source>
        <strain evidence="10">cv. WU1-14</strain>
    </source>
</reference>
<comment type="subcellular location">
    <subcellularLocation>
        <location evidence="1">Nucleus</location>
    </subcellularLocation>
</comment>
<dbReference type="InterPro" id="IPR016177">
    <property type="entry name" value="DNA-bd_dom_sf"/>
</dbReference>
<dbReference type="SUPFAM" id="SSF54171">
    <property type="entry name" value="DNA-binding domain"/>
    <property type="match status" value="1"/>
</dbReference>
<keyword evidence="4" id="KW-0010">Activator</keyword>
<dbReference type="GO" id="GO:0003700">
    <property type="term" value="F:DNA-binding transcription factor activity"/>
    <property type="evidence" value="ECO:0007669"/>
    <property type="project" value="InterPro"/>
</dbReference>
<keyword evidence="2" id="KW-0805">Transcription regulation</keyword>
<dbReference type="EMBL" id="JXTB01000576">
    <property type="protein sequence ID" value="PON36280.1"/>
    <property type="molecule type" value="Genomic_DNA"/>
</dbReference>
<comment type="similarity">
    <text evidence="7">Belongs to the AP2/ERF transcription factor family. ERF subfamily.</text>
</comment>
<dbReference type="Pfam" id="PF00847">
    <property type="entry name" value="AP2"/>
    <property type="match status" value="1"/>
</dbReference>
<dbReference type="PROSITE" id="PS51032">
    <property type="entry name" value="AP2_ERF"/>
    <property type="match status" value="1"/>
</dbReference>
<dbReference type="FunFam" id="3.30.730.10:FF:000001">
    <property type="entry name" value="Ethylene-responsive transcription factor 2"/>
    <property type="match status" value="1"/>
</dbReference>
<keyword evidence="5" id="KW-0804">Transcription</keyword>
<evidence type="ECO:0000256" key="3">
    <source>
        <dbReference type="ARBA" id="ARBA00023125"/>
    </source>
</evidence>
<name>A0A2P5AIC8_PARAD</name>
<evidence type="ECO:0000256" key="1">
    <source>
        <dbReference type="ARBA" id="ARBA00004123"/>
    </source>
</evidence>
<dbReference type="STRING" id="3476.A0A2P5AIC8"/>
<proteinExistence type="inferred from homology"/>
<dbReference type="PRINTS" id="PR00367">
    <property type="entry name" value="ETHRSPELEMNT"/>
</dbReference>
<dbReference type="InterPro" id="IPR001471">
    <property type="entry name" value="AP2/ERF_dom"/>
</dbReference>
<evidence type="ECO:0000256" key="4">
    <source>
        <dbReference type="ARBA" id="ARBA00023159"/>
    </source>
</evidence>
<keyword evidence="6" id="KW-0539">Nucleus</keyword>
<evidence type="ECO:0000259" key="8">
    <source>
        <dbReference type="PROSITE" id="PS51032"/>
    </source>
</evidence>
<dbReference type="GO" id="GO:0005634">
    <property type="term" value="C:nucleus"/>
    <property type="evidence" value="ECO:0007669"/>
    <property type="project" value="UniProtKB-SubCell"/>
</dbReference>
<dbReference type="SMART" id="SM00380">
    <property type="entry name" value="AP2"/>
    <property type="match status" value="1"/>
</dbReference>
<evidence type="ECO:0000313" key="9">
    <source>
        <dbReference type="EMBL" id="PON36280.1"/>
    </source>
</evidence>
<dbReference type="PANTHER" id="PTHR31985:SF290">
    <property type="entry name" value="ETHYLENE-RESPONSIVE TRANSCRIPTION FACTOR ERF015"/>
    <property type="match status" value="1"/>
</dbReference>
<organism evidence="9 10">
    <name type="scientific">Parasponia andersonii</name>
    <name type="common">Sponia andersonii</name>
    <dbReference type="NCBI Taxonomy" id="3476"/>
    <lineage>
        <taxon>Eukaryota</taxon>
        <taxon>Viridiplantae</taxon>
        <taxon>Streptophyta</taxon>
        <taxon>Embryophyta</taxon>
        <taxon>Tracheophyta</taxon>
        <taxon>Spermatophyta</taxon>
        <taxon>Magnoliopsida</taxon>
        <taxon>eudicotyledons</taxon>
        <taxon>Gunneridae</taxon>
        <taxon>Pentapetalae</taxon>
        <taxon>rosids</taxon>
        <taxon>fabids</taxon>
        <taxon>Rosales</taxon>
        <taxon>Cannabaceae</taxon>
        <taxon>Parasponia</taxon>
    </lineage>
</organism>
<dbReference type="OrthoDB" id="1918918at2759"/>
<evidence type="ECO:0000256" key="6">
    <source>
        <dbReference type="ARBA" id="ARBA00023242"/>
    </source>
</evidence>
<dbReference type="InterPro" id="IPR051032">
    <property type="entry name" value="AP2/ERF_TF_ERF_subfamily"/>
</dbReference>
<dbReference type="InterPro" id="IPR036955">
    <property type="entry name" value="AP2/ERF_dom_sf"/>
</dbReference>
<accession>A0A2P5AIC8</accession>